<dbReference type="GO" id="GO:0047936">
    <property type="term" value="F:glucose 1-dehydrogenase [NAD(P)+] activity"/>
    <property type="evidence" value="ECO:0007669"/>
    <property type="project" value="UniProtKB-EC"/>
</dbReference>
<dbReference type="InterPro" id="IPR002347">
    <property type="entry name" value="SDR_fam"/>
</dbReference>
<gene>
    <name evidence="2" type="ORF">RGD00_01370</name>
</gene>
<sequence>MRFKDKVVIITGGGSGMGLAATRLFAGEGAIVAVNDVKEATAAAAVAEVTAAGGRAIAIPGDVSKREVAESSVARVVKEFGRVDILLNVAGIATIQPAETYDAWDRITGVDLDGPFYWSQAAAAQSMLPNGSGNIVNVSSLAGHVAYPGDVGYIAAKAGVLGLTRSLAIEWARKGIRVNCVSPGFTDTQIIRDMEAIDPNRFAERKKRIPMARAAQPEEMAKAMAFLASDDASYITGVILNVDGGQLALSSGWSPA</sequence>
<dbReference type="PRINTS" id="PR00080">
    <property type="entry name" value="SDRFAMILY"/>
</dbReference>
<organism evidence="2 3">
    <name type="scientific">Ruixingdingia sedimenti</name>
    <dbReference type="NCBI Taxonomy" id="3073604"/>
    <lineage>
        <taxon>Bacteria</taxon>
        <taxon>Pseudomonadati</taxon>
        <taxon>Pseudomonadota</taxon>
        <taxon>Alphaproteobacteria</taxon>
        <taxon>Rhodobacterales</taxon>
        <taxon>Paracoccaceae</taxon>
        <taxon>Ruixingdingia</taxon>
    </lineage>
</organism>
<keyword evidence="3" id="KW-1185">Reference proteome</keyword>
<dbReference type="SUPFAM" id="SSF51735">
    <property type="entry name" value="NAD(P)-binding Rossmann-fold domains"/>
    <property type="match status" value="1"/>
</dbReference>
<proteinExistence type="inferred from homology"/>
<dbReference type="Pfam" id="PF13561">
    <property type="entry name" value="adh_short_C2"/>
    <property type="match status" value="1"/>
</dbReference>
<dbReference type="InterPro" id="IPR036291">
    <property type="entry name" value="NAD(P)-bd_dom_sf"/>
</dbReference>
<dbReference type="PRINTS" id="PR00081">
    <property type="entry name" value="GDHRDH"/>
</dbReference>
<evidence type="ECO:0000313" key="2">
    <source>
        <dbReference type="EMBL" id="MDR5651242.1"/>
    </source>
</evidence>
<comment type="similarity">
    <text evidence="1">Belongs to the short-chain dehydrogenases/reductases (SDR) family.</text>
</comment>
<dbReference type="Gene3D" id="3.40.50.720">
    <property type="entry name" value="NAD(P)-binding Rossmann-like Domain"/>
    <property type="match status" value="1"/>
</dbReference>
<evidence type="ECO:0000313" key="3">
    <source>
        <dbReference type="Proteomes" id="UP001247754"/>
    </source>
</evidence>
<keyword evidence="2" id="KW-0560">Oxidoreductase</keyword>
<reference evidence="2 3" key="1">
    <citation type="submission" date="2023-09" db="EMBL/GenBank/DDBJ databases">
        <title>Xinfangfangia sedmenti sp. nov., isolated the sedment.</title>
        <authorList>
            <person name="Xu L."/>
        </authorList>
    </citation>
    <scope>NUCLEOTIDE SEQUENCE [LARGE SCALE GENOMIC DNA]</scope>
    <source>
        <strain evidence="2 3">LG-4</strain>
    </source>
</reference>
<accession>A0ABU1F433</accession>
<evidence type="ECO:0000256" key="1">
    <source>
        <dbReference type="ARBA" id="ARBA00006484"/>
    </source>
</evidence>
<dbReference type="EMBL" id="JAVKPH010000001">
    <property type="protein sequence ID" value="MDR5651242.1"/>
    <property type="molecule type" value="Genomic_DNA"/>
</dbReference>
<protein>
    <submittedName>
        <fullName evidence="2">Glucose 1-dehydrogenase</fullName>
        <ecNumber evidence="2">1.1.1.47</ecNumber>
    </submittedName>
</protein>
<dbReference type="RefSeq" id="WP_310455327.1">
    <property type="nucleotide sequence ID" value="NZ_JAVKPH010000001.1"/>
</dbReference>
<dbReference type="Proteomes" id="UP001247754">
    <property type="component" value="Unassembled WGS sequence"/>
</dbReference>
<comment type="caution">
    <text evidence="2">The sequence shown here is derived from an EMBL/GenBank/DDBJ whole genome shotgun (WGS) entry which is preliminary data.</text>
</comment>
<name>A0ABU1F433_9RHOB</name>
<dbReference type="NCBIfam" id="NF005559">
    <property type="entry name" value="PRK07231.1"/>
    <property type="match status" value="1"/>
</dbReference>
<dbReference type="EC" id="1.1.1.47" evidence="2"/>
<dbReference type="PANTHER" id="PTHR42760">
    <property type="entry name" value="SHORT-CHAIN DEHYDROGENASES/REDUCTASES FAMILY MEMBER"/>
    <property type="match status" value="1"/>
</dbReference>